<evidence type="ECO:0000256" key="5">
    <source>
        <dbReference type="ARBA" id="ARBA00023136"/>
    </source>
</evidence>
<evidence type="ECO:0000313" key="8">
    <source>
        <dbReference type="Proteomes" id="UP001294412"/>
    </source>
</evidence>
<keyword evidence="3 6" id="KW-0812">Transmembrane</keyword>
<dbReference type="RefSeq" id="WP_322186817.1">
    <property type="nucleotide sequence ID" value="NZ_JAXLPB010000002.1"/>
</dbReference>
<name>A0ABU5I1Y2_9HYPH</name>
<keyword evidence="4 6" id="KW-1133">Transmembrane helix</keyword>
<feature type="transmembrane region" description="Helical" evidence="6">
    <location>
        <begin position="322"/>
        <end position="345"/>
    </location>
</feature>
<dbReference type="PANTHER" id="PTHR40277">
    <property type="entry name" value="BLL5419 PROTEIN"/>
    <property type="match status" value="1"/>
</dbReference>
<evidence type="ECO:0000256" key="6">
    <source>
        <dbReference type="SAM" id="Phobius"/>
    </source>
</evidence>
<feature type="transmembrane region" description="Helical" evidence="6">
    <location>
        <begin position="280"/>
        <end position="302"/>
    </location>
</feature>
<comment type="subcellular location">
    <subcellularLocation>
        <location evidence="1">Cell membrane</location>
        <topology evidence="1">Multi-pass membrane protein</topology>
    </subcellularLocation>
</comment>
<keyword evidence="8" id="KW-1185">Reference proteome</keyword>
<feature type="transmembrane region" description="Helical" evidence="6">
    <location>
        <begin position="246"/>
        <end position="268"/>
    </location>
</feature>
<feature type="transmembrane region" description="Helical" evidence="6">
    <location>
        <begin position="199"/>
        <end position="219"/>
    </location>
</feature>
<accession>A0ABU5I1Y2</accession>
<dbReference type="InterPro" id="IPR022791">
    <property type="entry name" value="L-PG_synthase/AglD"/>
</dbReference>
<keyword evidence="2" id="KW-1003">Cell membrane</keyword>
<evidence type="ECO:0000313" key="7">
    <source>
        <dbReference type="EMBL" id="MDY8109379.1"/>
    </source>
</evidence>
<dbReference type="Proteomes" id="UP001294412">
    <property type="component" value="Unassembled WGS sequence"/>
</dbReference>
<dbReference type="Pfam" id="PF03706">
    <property type="entry name" value="LPG_synthase_TM"/>
    <property type="match status" value="1"/>
</dbReference>
<reference evidence="7 8" key="1">
    <citation type="submission" date="2023-12" db="EMBL/GenBank/DDBJ databases">
        <title>Description of Novel Strain Fulvimarina sp. 2208YS6-2-32 isolated from Uroteuthis (Photololigo) edulis.</title>
        <authorList>
            <person name="Park J.-S."/>
        </authorList>
    </citation>
    <scope>NUCLEOTIDE SEQUENCE [LARGE SCALE GENOMIC DNA]</scope>
    <source>
        <strain evidence="7 8">2208YS6-2-32</strain>
    </source>
</reference>
<gene>
    <name evidence="7" type="ORF">U0C82_09525</name>
</gene>
<keyword evidence="5 6" id="KW-0472">Membrane</keyword>
<evidence type="ECO:0000256" key="2">
    <source>
        <dbReference type="ARBA" id="ARBA00022475"/>
    </source>
</evidence>
<comment type="caution">
    <text evidence="7">The sequence shown here is derived from an EMBL/GenBank/DDBJ whole genome shotgun (WGS) entry which is preliminary data.</text>
</comment>
<organism evidence="7 8">
    <name type="scientific">Fulvimarina uroteuthidis</name>
    <dbReference type="NCBI Taxonomy" id="3098149"/>
    <lineage>
        <taxon>Bacteria</taxon>
        <taxon>Pseudomonadati</taxon>
        <taxon>Pseudomonadota</taxon>
        <taxon>Alphaproteobacteria</taxon>
        <taxon>Hyphomicrobiales</taxon>
        <taxon>Aurantimonadaceae</taxon>
        <taxon>Fulvimarina</taxon>
    </lineage>
</organism>
<feature type="transmembrane region" description="Helical" evidence="6">
    <location>
        <begin position="72"/>
        <end position="99"/>
    </location>
</feature>
<proteinExistence type="predicted"/>
<dbReference type="EMBL" id="JAXLPB010000002">
    <property type="protein sequence ID" value="MDY8109379.1"/>
    <property type="molecule type" value="Genomic_DNA"/>
</dbReference>
<sequence length="360" mass="37881">MPLAKRRIPVDVVHQCRFALTPIGPMPALRDRHIHERRHFRLRSRLFVILRVCAPVLLFAGLFWVVDLGTGFALLFGADGIPVLVALGLVQVQIVLAALRWRLTAASIGQSIGLARAITEYYGASLLNLVLPGGVSGDVVRVARNREVGVGASAWERPAQAVVLERASGQIAFALVAAAGVGLWTLQPGAGVPAIASEGLRNVVLAGLLMVAVLCVLAFAARRFAGGFVSRFAAAIRLAFLRPRDAALQLVLSLAVVAAYLAAFAAVSRAIGAPLGLTETLLLVPPVLLTMVLPVSVGGWGVREVAAAALWPLAGFTATEGVAASALYGIVATVGALPGVFSFDFPLVRLFRKRQTSDQD</sequence>
<protein>
    <submittedName>
        <fullName evidence="7">Lysylphosphatidylglycerol synthase transmembrane domain-containing protein</fullName>
    </submittedName>
</protein>
<evidence type="ECO:0000256" key="1">
    <source>
        <dbReference type="ARBA" id="ARBA00004651"/>
    </source>
</evidence>
<evidence type="ECO:0000256" key="4">
    <source>
        <dbReference type="ARBA" id="ARBA00022989"/>
    </source>
</evidence>
<evidence type="ECO:0000256" key="3">
    <source>
        <dbReference type="ARBA" id="ARBA00022692"/>
    </source>
</evidence>
<dbReference type="PANTHER" id="PTHR40277:SF1">
    <property type="entry name" value="BLL5419 PROTEIN"/>
    <property type="match status" value="1"/>
</dbReference>
<feature type="transmembrane region" description="Helical" evidence="6">
    <location>
        <begin position="46"/>
        <end position="66"/>
    </location>
</feature>